<dbReference type="EMBL" id="BAABKG010000003">
    <property type="protein sequence ID" value="GAA5150405.1"/>
    <property type="molecule type" value="Genomic_DNA"/>
</dbReference>
<dbReference type="Proteomes" id="UP001500221">
    <property type="component" value="Unassembled WGS sequence"/>
</dbReference>
<proteinExistence type="inferred from homology"/>
<keyword evidence="4" id="KW-1185">Reference proteome</keyword>
<evidence type="ECO:0000313" key="3">
    <source>
        <dbReference type="EMBL" id="GAA5150405.1"/>
    </source>
</evidence>
<dbReference type="RefSeq" id="WP_345459377.1">
    <property type="nucleotide sequence ID" value="NZ_BAABKG010000003.1"/>
</dbReference>
<feature type="region of interest" description="Disordered" evidence="2">
    <location>
        <begin position="238"/>
        <end position="257"/>
    </location>
</feature>
<dbReference type="CDD" id="cd06223">
    <property type="entry name" value="PRTases_typeI"/>
    <property type="match status" value="1"/>
</dbReference>
<evidence type="ECO:0000313" key="4">
    <source>
        <dbReference type="Proteomes" id="UP001500221"/>
    </source>
</evidence>
<comment type="caution">
    <text evidence="3">The sequence shown here is derived from an EMBL/GenBank/DDBJ whole genome shotgun (WGS) entry which is preliminary data.</text>
</comment>
<reference evidence="4" key="1">
    <citation type="journal article" date="2019" name="Int. J. Syst. Evol. Microbiol.">
        <title>The Global Catalogue of Microorganisms (GCM) 10K type strain sequencing project: providing services to taxonomists for standard genome sequencing and annotation.</title>
        <authorList>
            <consortium name="The Broad Institute Genomics Platform"/>
            <consortium name="The Broad Institute Genome Sequencing Center for Infectious Disease"/>
            <person name="Wu L."/>
            <person name="Ma J."/>
        </authorList>
    </citation>
    <scope>NUCLEOTIDE SEQUENCE [LARGE SCALE GENOMIC DNA]</scope>
    <source>
        <strain evidence="4">JCM 18459</strain>
    </source>
</reference>
<sequence>MDAAMTHPDPTTLRAAGADLLLGGRCVGCERPGRVLCEPCRATLPGPDDVHVPVPHPPGLAPPFTTAPYEGLVRALVLGHKERRLLALRPDLGRLLALAVHATTAGADDGATLALVPVPSRRGVVRARGHDATLALVTEAARLLRAAGCDVVVAPLLTSRRGVVDQAGLDSAARRANLTGSMTCPARGLRRLGAAHAAVHVVVCDDVLTTGSTAREAQRALAAVGLPTLAVATVAATPLRRARTNPRGEVPSPPPHQ</sequence>
<protein>
    <submittedName>
        <fullName evidence="3">ComF family protein</fullName>
    </submittedName>
</protein>
<evidence type="ECO:0000256" key="1">
    <source>
        <dbReference type="ARBA" id="ARBA00008007"/>
    </source>
</evidence>
<dbReference type="InterPro" id="IPR029057">
    <property type="entry name" value="PRTase-like"/>
</dbReference>
<dbReference type="PANTHER" id="PTHR47505">
    <property type="entry name" value="DNA UTILIZATION PROTEIN YHGH"/>
    <property type="match status" value="1"/>
</dbReference>
<name>A0ABP9PQ76_9ACTN</name>
<dbReference type="InterPro" id="IPR051910">
    <property type="entry name" value="ComF/GntX_DNA_util-trans"/>
</dbReference>
<dbReference type="Gene3D" id="3.40.50.2020">
    <property type="match status" value="1"/>
</dbReference>
<comment type="similarity">
    <text evidence="1">Belongs to the ComF/GntX family.</text>
</comment>
<organism evidence="3 4">
    <name type="scientific">Nocardioides marinquilinus</name>
    <dbReference type="NCBI Taxonomy" id="1210400"/>
    <lineage>
        <taxon>Bacteria</taxon>
        <taxon>Bacillati</taxon>
        <taxon>Actinomycetota</taxon>
        <taxon>Actinomycetes</taxon>
        <taxon>Propionibacteriales</taxon>
        <taxon>Nocardioidaceae</taxon>
        <taxon>Nocardioides</taxon>
    </lineage>
</organism>
<gene>
    <name evidence="3" type="ORF">GCM10023340_27460</name>
</gene>
<dbReference type="SUPFAM" id="SSF53271">
    <property type="entry name" value="PRTase-like"/>
    <property type="match status" value="1"/>
</dbReference>
<accession>A0ABP9PQ76</accession>
<dbReference type="PANTHER" id="PTHR47505:SF1">
    <property type="entry name" value="DNA UTILIZATION PROTEIN YHGH"/>
    <property type="match status" value="1"/>
</dbReference>
<dbReference type="InterPro" id="IPR000836">
    <property type="entry name" value="PRTase_dom"/>
</dbReference>
<evidence type="ECO:0000256" key="2">
    <source>
        <dbReference type="SAM" id="MobiDB-lite"/>
    </source>
</evidence>